<accession>A0A015YCS9</accession>
<evidence type="ECO:0000313" key="2">
    <source>
        <dbReference type="Proteomes" id="UP000022082"/>
    </source>
</evidence>
<feature type="non-terminal residue" evidence="1">
    <location>
        <position position="36"/>
    </location>
</feature>
<dbReference type="Proteomes" id="UP000022082">
    <property type="component" value="Unassembled WGS sequence"/>
</dbReference>
<protein>
    <submittedName>
        <fullName evidence="1">Uncharacterized protein</fullName>
    </submittedName>
</protein>
<dbReference type="EMBL" id="JGDJ01000152">
    <property type="protein sequence ID" value="EXZ29757.1"/>
    <property type="molecule type" value="Genomic_DNA"/>
</dbReference>
<dbReference type="AlphaFoldDB" id="A0A015YCS9"/>
<name>A0A015YCS9_BACFG</name>
<evidence type="ECO:0000313" key="1">
    <source>
        <dbReference type="EMBL" id="EXZ29757.1"/>
    </source>
</evidence>
<gene>
    <name evidence="1" type="ORF">M136_1022</name>
</gene>
<reference evidence="1 2" key="1">
    <citation type="submission" date="2014-02" db="EMBL/GenBank/DDBJ databases">
        <authorList>
            <person name="Sears C."/>
            <person name="Carroll K."/>
            <person name="Sack B.R."/>
            <person name="Qadri F."/>
            <person name="Myers L.L."/>
            <person name="Chung G.-T."/>
            <person name="Escheverria P."/>
            <person name="Fraser C.M."/>
            <person name="Sadzewicz L."/>
            <person name="Shefchek K.A."/>
            <person name="Tallon L."/>
            <person name="Das S.P."/>
            <person name="Daugherty S."/>
            <person name="Mongodin E.F."/>
        </authorList>
    </citation>
    <scope>NUCLEOTIDE SEQUENCE [LARGE SCALE GENOMIC DNA]</scope>
    <source>
        <strain evidence="1 2">S36L11</strain>
    </source>
</reference>
<sequence length="36" mass="4418">MINQYSNIVWGTGLPYDYNFFLKEKYHSMTFTCEYL</sequence>
<proteinExistence type="predicted"/>
<comment type="caution">
    <text evidence="1">The sequence shown here is derived from an EMBL/GenBank/DDBJ whole genome shotgun (WGS) entry which is preliminary data.</text>
</comment>
<organism evidence="1 2">
    <name type="scientific">Bacteroides fragilis str. S36L11</name>
    <dbReference type="NCBI Taxonomy" id="1339327"/>
    <lineage>
        <taxon>Bacteria</taxon>
        <taxon>Pseudomonadati</taxon>
        <taxon>Bacteroidota</taxon>
        <taxon>Bacteroidia</taxon>
        <taxon>Bacteroidales</taxon>
        <taxon>Bacteroidaceae</taxon>
        <taxon>Bacteroides</taxon>
    </lineage>
</organism>